<dbReference type="Gene3D" id="1.10.150.130">
    <property type="match status" value="1"/>
</dbReference>
<dbReference type="GO" id="GO:0007059">
    <property type="term" value="P:chromosome segregation"/>
    <property type="evidence" value="ECO:0007669"/>
    <property type="project" value="UniProtKB-KW"/>
</dbReference>
<dbReference type="Pfam" id="PF00589">
    <property type="entry name" value="Phage_integrase"/>
    <property type="match status" value="1"/>
</dbReference>
<keyword evidence="4" id="KW-0159">Chromosome partition</keyword>
<dbReference type="InterPro" id="IPR004107">
    <property type="entry name" value="Integrase_SAM-like_N"/>
</dbReference>
<evidence type="ECO:0000256" key="6">
    <source>
        <dbReference type="ARBA" id="ARBA00023125"/>
    </source>
</evidence>
<evidence type="ECO:0000256" key="1">
    <source>
        <dbReference type="ARBA" id="ARBA00004496"/>
    </source>
</evidence>
<keyword evidence="3" id="KW-0132">Cell division</keyword>
<dbReference type="GO" id="GO:0005737">
    <property type="term" value="C:cytoplasm"/>
    <property type="evidence" value="ECO:0007669"/>
    <property type="project" value="UniProtKB-SubCell"/>
</dbReference>
<dbReference type="InterPro" id="IPR013762">
    <property type="entry name" value="Integrase-like_cat_sf"/>
</dbReference>
<dbReference type="GO" id="GO:0003677">
    <property type="term" value="F:DNA binding"/>
    <property type="evidence" value="ECO:0007669"/>
    <property type="project" value="UniProtKB-UniRule"/>
</dbReference>
<evidence type="ECO:0000256" key="7">
    <source>
        <dbReference type="ARBA" id="ARBA00023172"/>
    </source>
</evidence>
<name>A0A0J1HP65_NIACI</name>
<evidence type="ECO:0000256" key="2">
    <source>
        <dbReference type="ARBA" id="ARBA00022490"/>
    </source>
</evidence>
<keyword evidence="10" id="KW-0175">Coiled coil</keyword>
<dbReference type="SUPFAM" id="SSF56349">
    <property type="entry name" value="DNA breaking-rejoining enzymes"/>
    <property type="match status" value="1"/>
</dbReference>
<dbReference type="InterPro" id="IPR044068">
    <property type="entry name" value="CB"/>
</dbReference>
<organism evidence="13 14">
    <name type="scientific">Niallia circulans</name>
    <name type="common">Bacillus circulans</name>
    <dbReference type="NCBI Taxonomy" id="1397"/>
    <lineage>
        <taxon>Bacteria</taxon>
        <taxon>Bacillati</taxon>
        <taxon>Bacillota</taxon>
        <taxon>Bacilli</taxon>
        <taxon>Bacillales</taxon>
        <taxon>Bacillaceae</taxon>
        <taxon>Niallia</taxon>
    </lineage>
</organism>
<proteinExistence type="predicted"/>
<dbReference type="Pfam" id="PF13495">
    <property type="entry name" value="Phage_int_SAM_4"/>
    <property type="match status" value="1"/>
</dbReference>
<protein>
    <submittedName>
        <fullName evidence="13">Integrase</fullName>
    </submittedName>
</protein>
<comment type="caution">
    <text evidence="13">The sequence shown here is derived from an EMBL/GenBank/DDBJ whole genome shotgun (WGS) entry which is preliminary data.</text>
</comment>
<feature type="domain" description="Tyr recombinase" evidence="11">
    <location>
        <begin position="98"/>
        <end position="268"/>
    </location>
</feature>
<accession>A0A0J1HP65</accession>
<dbReference type="GO" id="GO:0051301">
    <property type="term" value="P:cell division"/>
    <property type="evidence" value="ECO:0007669"/>
    <property type="project" value="UniProtKB-KW"/>
</dbReference>
<keyword evidence="2" id="KW-0963">Cytoplasm</keyword>
<keyword evidence="7" id="KW-0233">DNA recombination</keyword>
<evidence type="ECO:0000313" key="13">
    <source>
        <dbReference type="EMBL" id="KLV15531.1"/>
    </source>
</evidence>
<reference evidence="13 14" key="1">
    <citation type="submission" date="2015-05" db="EMBL/GenBank/DDBJ databases">
        <title>Whole genome sequence and identification of bacterial endophytes from Costus igneus.</title>
        <authorList>
            <person name="Lee Y.P."/>
            <person name="Gan H.M."/>
            <person name="Eng W."/>
            <person name="Wheatley M.S."/>
            <person name="Caraballo A."/>
            <person name="Polter S."/>
            <person name="Savka M.A."/>
            <person name="Hudson A.O."/>
        </authorList>
    </citation>
    <scope>NUCLEOTIDE SEQUENCE [LARGE SCALE GENOMIC DNA]</scope>
    <source>
        <strain evidence="13 14">RIT379</strain>
    </source>
</reference>
<evidence type="ECO:0000256" key="9">
    <source>
        <dbReference type="PROSITE-ProRule" id="PRU01248"/>
    </source>
</evidence>
<sequence>MINQFVEEALRGKSEQTIKTYVHSIKQFSDWLEGAGADLSNYARSDVQQYIDYLVSRRKSPATVNKIWNAIKKYSKWSQQVNTIEDISVVKPTNYKNEAPKALDRLELNRLIREIDRTENKRDMAILQVLLNTGLRLSELVALDISDIEVSERKGQVTVIKGKGNKQRTVPLNKEARRALVKYLEERSDNEEALFLSNRGKRISVRTVQYLIEKQGFNVHALRHTFITGLVRSGQDISVIQSLSGHSSADMILRYSAPTPEDKQIAVEEIWTR</sequence>
<dbReference type="PROSITE" id="PS51900">
    <property type="entry name" value="CB"/>
    <property type="match status" value="1"/>
</dbReference>
<dbReference type="Proteomes" id="UP000036045">
    <property type="component" value="Unassembled WGS sequence"/>
</dbReference>
<dbReference type="AlphaFoldDB" id="A0A0J1HP65"/>
<evidence type="ECO:0000256" key="10">
    <source>
        <dbReference type="SAM" id="Coils"/>
    </source>
</evidence>
<dbReference type="PROSITE" id="PS51898">
    <property type="entry name" value="TYR_RECOMBINASE"/>
    <property type="match status" value="1"/>
</dbReference>
<evidence type="ECO:0000259" key="12">
    <source>
        <dbReference type="PROSITE" id="PS51900"/>
    </source>
</evidence>
<evidence type="ECO:0000256" key="4">
    <source>
        <dbReference type="ARBA" id="ARBA00022829"/>
    </source>
</evidence>
<comment type="subcellular location">
    <subcellularLocation>
        <location evidence="1">Cytoplasm</location>
    </subcellularLocation>
</comment>
<evidence type="ECO:0000259" key="11">
    <source>
        <dbReference type="PROSITE" id="PS51898"/>
    </source>
</evidence>
<dbReference type="PANTHER" id="PTHR30349:SF77">
    <property type="entry name" value="TYROSINE RECOMBINASE XERC"/>
    <property type="match status" value="1"/>
</dbReference>
<evidence type="ECO:0000313" key="14">
    <source>
        <dbReference type="Proteomes" id="UP000036045"/>
    </source>
</evidence>
<dbReference type="OrthoDB" id="974902at2"/>
<dbReference type="PATRIC" id="fig|1397.4.peg.4676"/>
<evidence type="ECO:0000256" key="8">
    <source>
        <dbReference type="ARBA" id="ARBA00023306"/>
    </source>
</evidence>
<gene>
    <name evidence="13" type="ORF">ABW02_25635</name>
</gene>
<keyword evidence="6 9" id="KW-0238">DNA-binding</keyword>
<dbReference type="InterPro" id="IPR050090">
    <property type="entry name" value="Tyrosine_recombinase_XerCD"/>
</dbReference>
<keyword evidence="8" id="KW-0131">Cell cycle</keyword>
<dbReference type="PANTHER" id="PTHR30349">
    <property type="entry name" value="PHAGE INTEGRASE-RELATED"/>
    <property type="match status" value="1"/>
</dbReference>
<dbReference type="Gene3D" id="1.10.443.10">
    <property type="entry name" value="Intergrase catalytic core"/>
    <property type="match status" value="1"/>
</dbReference>
<evidence type="ECO:0000256" key="5">
    <source>
        <dbReference type="ARBA" id="ARBA00022908"/>
    </source>
</evidence>
<feature type="coiled-coil region" evidence="10">
    <location>
        <begin position="101"/>
        <end position="128"/>
    </location>
</feature>
<keyword evidence="14" id="KW-1185">Reference proteome</keyword>
<dbReference type="GO" id="GO:0015074">
    <property type="term" value="P:DNA integration"/>
    <property type="evidence" value="ECO:0007669"/>
    <property type="project" value="UniProtKB-KW"/>
</dbReference>
<dbReference type="RefSeq" id="WP_026675557.1">
    <property type="nucleotide sequence ID" value="NZ_JAPWCI010000038.1"/>
</dbReference>
<dbReference type="GO" id="GO:0006310">
    <property type="term" value="P:DNA recombination"/>
    <property type="evidence" value="ECO:0007669"/>
    <property type="project" value="UniProtKB-KW"/>
</dbReference>
<dbReference type="InterPro" id="IPR010998">
    <property type="entry name" value="Integrase_recombinase_N"/>
</dbReference>
<dbReference type="EMBL" id="LDPH01000058">
    <property type="protein sequence ID" value="KLV15531.1"/>
    <property type="molecule type" value="Genomic_DNA"/>
</dbReference>
<keyword evidence="5" id="KW-0229">DNA integration</keyword>
<evidence type="ECO:0000256" key="3">
    <source>
        <dbReference type="ARBA" id="ARBA00022618"/>
    </source>
</evidence>
<dbReference type="InterPro" id="IPR011010">
    <property type="entry name" value="DNA_brk_join_enz"/>
</dbReference>
<dbReference type="InterPro" id="IPR002104">
    <property type="entry name" value="Integrase_catalytic"/>
</dbReference>
<feature type="domain" description="Core-binding (CB)" evidence="12">
    <location>
        <begin position="1"/>
        <end position="79"/>
    </location>
</feature>